<proteinExistence type="predicted"/>
<evidence type="ECO:0000313" key="1">
    <source>
        <dbReference type="EMBL" id="CAH3158629.1"/>
    </source>
</evidence>
<evidence type="ECO:0000313" key="2">
    <source>
        <dbReference type="Proteomes" id="UP001159405"/>
    </source>
</evidence>
<organism evidence="1 2">
    <name type="scientific">Porites lobata</name>
    <dbReference type="NCBI Taxonomy" id="104759"/>
    <lineage>
        <taxon>Eukaryota</taxon>
        <taxon>Metazoa</taxon>
        <taxon>Cnidaria</taxon>
        <taxon>Anthozoa</taxon>
        <taxon>Hexacorallia</taxon>
        <taxon>Scleractinia</taxon>
        <taxon>Fungiina</taxon>
        <taxon>Poritidae</taxon>
        <taxon>Porites</taxon>
    </lineage>
</organism>
<dbReference type="Proteomes" id="UP001159405">
    <property type="component" value="Unassembled WGS sequence"/>
</dbReference>
<comment type="caution">
    <text evidence="1">The sequence shown here is derived from an EMBL/GenBank/DDBJ whole genome shotgun (WGS) entry which is preliminary data.</text>
</comment>
<sequence>MREMLHFLPDPRPSLTEYLRQTGLSLLFPRVTSYLTNPERPAFQSHKSSIWMQSVHQAGPPLADYKKNIESNFKSLKAGLAPKDKESVPKLPQNQKEWVNSITANILDGVQSMPPSLTQPMISAMTFVEQQR</sequence>
<dbReference type="EMBL" id="CALNXK010000111">
    <property type="protein sequence ID" value="CAH3158629.1"/>
    <property type="molecule type" value="Genomic_DNA"/>
</dbReference>
<reference evidence="1 2" key="1">
    <citation type="submission" date="2022-05" db="EMBL/GenBank/DDBJ databases">
        <authorList>
            <consortium name="Genoscope - CEA"/>
            <person name="William W."/>
        </authorList>
    </citation>
    <scope>NUCLEOTIDE SEQUENCE [LARGE SCALE GENOMIC DNA]</scope>
</reference>
<name>A0ABN8Q760_9CNID</name>
<keyword evidence="2" id="KW-1185">Reference proteome</keyword>
<protein>
    <submittedName>
        <fullName evidence="1">Uncharacterized protein</fullName>
    </submittedName>
</protein>
<gene>
    <name evidence="1" type="ORF">PLOB_00003292</name>
</gene>
<accession>A0ABN8Q760</accession>